<dbReference type="OrthoDB" id="5121327at2"/>
<reference evidence="1 2" key="1">
    <citation type="submission" date="2015-01" db="EMBL/GenBank/DDBJ databases">
        <title>Draft genome sequence of Leucobacter komagatae strain VKM ST2845.</title>
        <authorList>
            <person name="Karlyshev A.V."/>
            <person name="Kudryashova E.B."/>
        </authorList>
    </citation>
    <scope>NUCLEOTIDE SEQUENCE [LARGE SCALE GENOMIC DNA]</scope>
    <source>
        <strain evidence="1 2">VKM ST2845</strain>
    </source>
</reference>
<evidence type="ECO:0008006" key="3">
    <source>
        <dbReference type="Google" id="ProtNLM"/>
    </source>
</evidence>
<gene>
    <name evidence="1" type="ORF">SD72_06070</name>
</gene>
<dbReference type="EMBL" id="JXSQ01000005">
    <property type="protein sequence ID" value="KIP53074.1"/>
    <property type="molecule type" value="Genomic_DNA"/>
</dbReference>
<dbReference type="AlphaFoldDB" id="A0A0D0INC7"/>
<organism evidence="1 2">
    <name type="scientific">Leucobacter komagatae</name>
    <dbReference type="NCBI Taxonomy" id="55969"/>
    <lineage>
        <taxon>Bacteria</taxon>
        <taxon>Bacillati</taxon>
        <taxon>Actinomycetota</taxon>
        <taxon>Actinomycetes</taxon>
        <taxon>Micrococcales</taxon>
        <taxon>Microbacteriaceae</taxon>
        <taxon>Leucobacter</taxon>
    </lineage>
</organism>
<keyword evidence="2" id="KW-1185">Reference proteome</keyword>
<accession>A0A0D0INC7</accession>
<proteinExistence type="predicted"/>
<sequence length="73" mass="8356">MRKLMLFVFGVGAGFFAAHFVNQRPGGRRFFERLNRGIAELSNAFSSGYEAAEREQFDEDLERTLKGLDHKES</sequence>
<name>A0A0D0INC7_9MICO</name>
<protein>
    <recommendedName>
        <fullName evidence="3">YtxH domain-containing protein</fullName>
    </recommendedName>
</protein>
<evidence type="ECO:0000313" key="2">
    <source>
        <dbReference type="Proteomes" id="UP000032120"/>
    </source>
</evidence>
<comment type="caution">
    <text evidence="1">The sequence shown here is derived from an EMBL/GenBank/DDBJ whole genome shotgun (WGS) entry which is preliminary data.</text>
</comment>
<evidence type="ECO:0000313" key="1">
    <source>
        <dbReference type="EMBL" id="KIP53074.1"/>
    </source>
</evidence>
<dbReference type="Proteomes" id="UP000032120">
    <property type="component" value="Unassembled WGS sequence"/>
</dbReference>